<dbReference type="FunFam" id="3.40.50.1100:FF:000007">
    <property type="entry name" value="L-threonine dehydratase catabolic TdcB"/>
    <property type="match status" value="1"/>
</dbReference>
<dbReference type="Pfam" id="PF00291">
    <property type="entry name" value="PALP"/>
    <property type="match status" value="1"/>
</dbReference>
<dbReference type="GO" id="GO:0005524">
    <property type="term" value="F:ATP binding"/>
    <property type="evidence" value="ECO:0007669"/>
    <property type="project" value="TreeGrafter"/>
</dbReference>
<evidence type="ECO:0000256" key="3">
    <source>
        <dbReference type="ARBA" id="ARBA00022898"/>
    </source>
</evidence>
<feature type="domain" description="Tryptophan synthase beta chain-like PALP" evidence="5">
    <location>
        <begin position="30"/>
        <end position="327"/>
    </location>
</feature>
<dbReference type="InterPro" id="IPR036052">
    <property type="entry name" value="TrpB-like_PALP_sf"/>
</dbReference>
<evidence type="ECO:0000313" key="6">
    <source>
        <dbReference type="EMBL" id="KNC83609.1"/>
    </source>
</evidence>
<dbReference type="PANTHER" id="PTHR43050">
    <property type="entry name" value="SERINE / THREONINE RACEMASE FAMILY MEMBER"/>
    <property type="match status" value="1"/>
</dbReference>
<proteinExistence type="inferred from homology"/>
<sequence>MPVITPQNPRQVAQAITLKDVQDAMARVKGRITNTPVFTSTHMNTVTGFDLIFKHEGMNKTGSFKCRGASNALAMLTDEQAAKGVVTHSSGNFAQALAWASQHARNEPINAYVCMPDNAPLSKREAAAGYNGIISICPSTIEGREAAAEKVRQETGAEFIHAAHDTRVMAGQGTMALEILEAHPDIQAIVVPVGGGGLISGVAVAIKGMNSNIKVIGAEPEITDEAARSLQLGSLQKNTDYSDTVADGLRVAIGDKTFSCINNCVDAIVTVPEQDIIDACFTVFHRMKVVIEPSAGVGVAAVLKQNDAIRVKLGLERDAKVAVILCGSNIDMMNKPLPWLK</sequence>
<comment type="similarity">
    <text evidence="2">Belongs to the serine/threonine dehydratase family.</text>
</comment>
<dbReference type="OrthoDB" id="4418812at2759"/>
<dbReference type="GO" id="GO:0030378">
    <property type="term" value="F:serine racemase activity"/>
    <property type="evidence" value="ECO:0007669"/>
    <property type="project" value="TreeGrafter"/>
</dbReference>
<dbReference type="SUPFAM" id="SSF53686">
    <property type="entry name" value="Tryptophan synthase beta subunit-like PLP-dependent enzymes"/>
    <property type="match status" value="1"/>
</dbReference>
<protein>
    <recommendedName>
        <fullName evidence="5">Tryptophan synthase beta chain-like PALP domain-containing protein</fullName>
    </recommendedName>
</protein>
<evidence type="ECO:0000313" key="7">
    <source>
        <dbReference type="Proteomes" id="UP000054560"/>
    </source>
</evidence>
<dbReference type="GO" id="GO:0000287">
    <property type="term" value="F:magnesium ion binding"/>
    <property type="evidence" value="ECO:0007669"/>
    <property type="project" value="TreeGrafter"/>
</dbReference>
<evidence type="ECO:0000256" key="1">
    <source>
        <dbReference type="ARBA" id="ARBA00001933"/>
    </source>
</evidence>
<reference evidence="6 7" key="1">
    <citation type="submission" date="2011-02" db="EMBL/GenBank/DDBJ databases">
        <title>The Genome Sequence of Sphaeroforma arctica JP610.</title>
        <authorList>
            <consortium name="The Broad Institute Genome Sequencing Platform"/>
            <person name="Russ C."/>
            <person name="Cuomo C."/>
            <person name="Young S.K."/>
            <person name="Zeng Q."/>
            <person name="Gargeya S."/>
            <person name="Alvarado L."/>
            <person name="Berlin A."/>
            <person name="Chapman S.B."/>
            <person name="Chen Z."/>
            <person name="Freedman E."/>
            <person name="Gellesch M."/>
            <person name="Goldberg J."/>
            <person name="Griggs A."/>
            <person name="Gujja S."/>
            <person name="Heilman E."/>
            <person name="Heiman D."/>
            <person name="Howarth C."/>
            <person name="Mehta T."/>
            <person name="Neiman D."/>
            <person name="Pearson M."/>
            <person name="Roberts A."/>
            <person name="Saif S."/>
            <person name="Shea T."/>
            <person name="Shenoy N."/>
            <person name="Sisk P."/>
            <person name="Stolte C."/>
            <person name="Sykes S."/>
            <person name="White J."/>
            <person name="Yandava C."/>
            <person name="Burger G."/>
            <person name="Gray M.W."/>
            <person name="Holland P.W.H."/>
            <person name="King N."/>
            <person name="Lang F.B.F."/>
            <person name="Roger A.J."/>
            <person name="Ruiz-Trillo I."/>
            <person name="Haas B."/>
            <person name="Nusbaum C."/>
            <person name="Birren B."/>
        </authorList>
    </citation>
    <scope>NUCLEOTIDE SEQUENCE [LARGE SCALE GENOMIC DNA]</scope>
    <source>
        <strain evidence="6 7">JP610</strain>
    </source>
</reference>
<comment type="cofactor">
    <cofactor evidence="1">
        <name>pyridoxal 5'-phosphate</name>
        <dbReference type="ChEBI" id="CHEBI:597326"/>
    </cofactor>
</comment>
<dbReference type="InterPro" id="IPR001926">
    <property type="entry name" value="TrpB-like_PALP"/>
</dbReference>
<dbReference type="CDD" id="cd01562">
    <property type="entry name" value="Thr-dehyd"/>
    <property type="match status" value="1"/>
</dbReference>
<dbReference type="AlphaFoldDB" id="A0A0L0G428"/>
<accession>A0A0L0G428</accession>
<keyword evidence="7" id="KW-1185">Reference proteome</keyword>
<evidence type="ECO:0000259" key="5">
    <source>
        <dbReference type="Pfam" id="PF00291"/>
    </source>
</evidence>
<evidence type="ECO:0000256" key="4">
    <source>
        <dbReference type="ARBA" id="ARBA00023239"/>
    </source>
</evidence>
<dbReference type="GO" id="GO:0003941">
    <property type="term" value="F:L-serine ammonia-lyase activity"/>
    <property type="evidence" value="ECO:0007669"/>
    <property type="project" value="TreeGrafter"/>
</dbReference>
<dbReference type="GeneID" id="25904648"/>
<dbReference type="STRING" id="667725.A0A0L0G428"/>
<dbReference type="GO" id="GO:0070179">
    <property type="term" value="P:D-serine biosynthetic process"/>
    <property type="evidence" value="ECO:0007669"/>
    <property type="project" value="TreeGrafter"/>
</dbReference>
<evidence type="ECO:0000256" key="2">
    <source>
        <dbReference type="ARBA" id="ARBA00010869"/>
    </source>
</evidence>
<name>A0A0L0G428_9EUKA</name>
<gene>
    <name evidence="6" type="ORF">SARC_04144</name>
</gene>
<dbReference type="GO" id="GO:0030170">
    <property type="term" value="F:pyridoxal phosphate binding"/>
    <property type="evidence" value="ECO:0007669"/>
    <property type="project" value="TreeGrafter"/>
</dbReference>
<dbReference type="PANTHER" id="PTHR43050:SF1">
    <property type="entry name" value="SERINE RACEMASE"/>
    <property type="match status" value="1"/>
</dbReference>
<dbReference type="GO" id="GO:0018114">
    <property type="term" value="F:threonine racemase activity"/>
    <property type="evidence" value="ECO:0007669"/>
    <property type="project" value="TreeGrafter"/>
</dbReference>
<dbReference type="Proteomes" id="UP000054560">
    <property type="component" value="Unassembled WGS sequence"/>
</dbReference>
<dbReference type="RefSeq" id="XP_014157511.1">
    <property type="nucleotide sequence ID" value="XM_014302036.1"/>
</dbReference>
<keyword evidence="4" id="KW-0456">Lyase</keyword>
<dbReference type="EMBL" id="KQ241820">
    <property type="protein sequence ID" value="KNC83609.1"/>
    <property type="molecule type" value="Genomic_DNA"/>
</dbReference>
<dbReference type="Gene3D" id="3.40.50.1100">
    <property type="match status" value="2"/>
</dbReference>
<dbReference type="eggNOG" id="KOG1251">
    <property type="taxonomic scope" value="Eukaryota"/>
</dbReference>
<organism evidence="6 7">
    <name type="scientific">Sphaeroforma arctica JP610</name>
    <dbReference type="NCBI Taxonomy" id="667725"/>
    <lineage>
        <taxon>Eukaryota</taxon>
        <taxon>Ichthyosporea</taxon>
        <taxon>Ichthyophonida</taxon>
        <taxon>Sphaeroforma</taxon>
    </lineage>
</organism>
<keyword evidence="3" id="KW-0663">Pyridoxal phosphate</keyword>